<name>A0A0A9B392_ARUDO</name>
<evidence type="ECO:0000313" key="1">
    <source>
        <dbReference type="EMBL" id="JAD58479.1"/>
    </source>
</evidence>
<sequence>MTNRSIPYPQRIPMTVRHQLSLKTCFASFNGPFQFFFFICKSIMLIDSHIRQS</sequence>
<dbReference type="EMBL" id="GBRH01239416">
    <property type="protein sequence ID" value="JAD58479.1"/>
    <property type="molecule type" value="Transcribed_RNA"/>
</dbReference>
<accession>A0A0A9B392</accession>
<proteinExistence type="predicted"/>
<organism evidence="1">
    <name type="scientific">Arundo donax</name>
    <name type="common">Giant reed</name>
    <name type="synonym">Donax arundinaceus</name>
    <dbReference type="NCBI Taxonomy" id="35708"/>
    <lineage>
        <taxon>Eukaryota</taxon>
        <taxon>Viridiplantae</taxon>
        <taxon>Streptophyta</taxon>
        <taxon>Embryophyta</taxon>
        <taxon>Tracheophyta</taxon>
        <taxon>Spermatophyta</taxon>
        <taxon>Magnoliopsida</taxon>
        <taxon>Liliopsida</taxon>
        <taxon>Poales</taxon>
        <taxon>Poaceae</taxon>
        <taxon>PACMAD clade</taxon>
        <taxon>Arundinoideae</taxon>
        <taxon>Arundineae</taxon>
        <taxon>Arundo</taxon>
    </lineage>
</organism>
<reference evidence="1" key="2">
    <citation type="journal article" date="2015" name="Data Brief">
        <title>Shoot transcriptome of the giant reed, Arundo donax.</title>
        <authorList>
            <person name="Barrero R.A."/>
            <person name="Guerrero F.D."/>
            <person name="Moolhuijzen P."/>
            <person name="Goolsby J.A."/>
            <person name="Tidwell J."/>
            <person name="Bellgard S.E."/>
            <person name="Bellgard M.I."/>
        </authorList>
    </citation>
    <scope>NUCLEOTIDE SEQUENCE</scope>
    <source>
        <tissue evidence="1">Shoot tissue taken approximately 20 cm above the soil surface</tissue>
    </source>
</reference>
<dbReference type="AlphaFoldDB" id="A0A0A9B392"/>
<protein>
    <submittedName>
        <fullName evidence="1">Uncharacterized protein</fullName>
    </submittedName>
</protein>
<reference evidence="1" key="1">
    <citation type="submission" date="2014-09" db="EMBL/GenBank/DDBJ databases">
        <authorList>
            <person name="Magalhaes I.L.F."/>
            <person name="Oliveira U."/>
            <person name="Santos F.R."/>
            <person name="Vidigal T.H.D.A."/>
            <person name="Brescovit A.D."/>
            <person name="Santos A.J."/>
        </authorList>
    </citation>
    <scope>NUCLEOTIDE SEQUENCE</scope>
    <source>
        <tissue evidence="1">Shoot tissue taken approximately 20 cm above the soil surface</tissue>
    </source>
</reference>